<accession>A0ACC1QUC7</accession>
<dbReference type="Proteomes" id="UP001148737">
    <property type="component" value="Unassembled WGS sequence"/>
</dbReference>
<gene>
    <name evidence="1" type="ORF">NLG97_g5228</name>
</gene>
<dbReference type="EMBL" id="JANAKD010000572">
    <property type="protein sequence ID" value="KAJ3492666.1"/>
    <property type="molecule type" value="Genomic_DNA"/>
</dbReference>
<keyword evidence="2" id="KW-1185">Reference proteome</keyword>
<evidence type="ECO:0000313" key="1">
    <source>
        <dbReference type="EMBL" id="KAJ3492666.1"/>
    </source>
</evidence>
<evidence type="ECO:0000313" key="2">
    <source>
        <dbReference type="Proteomes" id="UP001148737"/>
    </source>
</evidence>
<protein>
    <submittedName>
        <fullName evidence="1">Uncharacterized protein</fullName>
    </submittedName>
</protein>
<comment type="caution">
    <text evidence="1">The sequence shown here is derived from an EMBL/GenBank/DDBJ whole genome shotgun (WGS) entry which is preliminary data.</text>
</comment>
<name>A0ACC1QUC7_9HYPO</name>
<sequence>MVSTKNVVIGLASAVGMIRMAPAPIPVIAVVVGGVVGGAIGVGATLCARYCPGPKVREVAAEIAAHDLPPGISQHAIDECTGQINDQKKNAKSVEMPSKDKDTVDVHNVPPACMNLATVLTGHPSQEGGPIPVPMGSDSLQYRGISAEDRQNLAHALGQ</sequence>
<organism evidence="1 2">
    <name type="scientific">Lecanicillium saksenae</name>
    <dbReference type="NCBI Taxonomy" id="468837"/>
    <lineage>
        <taxon>Eukaryota</taxon>
        <taxon>Fungi</taxon>
        <taxon>Dikarya</taxon>
        <taxon>Ascomycota</taxon>
        <taxon>Pezizomycotina</taxon>
        <taxon>Sordariomycetes</taxon>
        <taxon>Hypocreomycetidae</taxon>
        <taxon>Hypocreales</taxon>
        <taxon>Cordycipitaceae</taxon>
        <taxon>Lecanicillium</taxon>
    </lineage>
</organism>
<proteinExistence type="predicted"/>
<reference evidence="1" key="1">
    <citation type="submission" date="2022-07" db="EMBL/GenBank/DDBJ databases">
        <title>Genome Sequence of Lecanicillium saksenae.</title>
        <authorList>
            <person name="Buettner E."/>
        </authorList>
    </citation>
    <scope>NUCLEOTIDE SEQUENCE</scope>
    <source>
        <strain evidence="1">VT-O1</strain>
    </source>
</reference>